<dbReference type="GeneID" id="69581065"/>
<evidence type="ECO:0000313" key="3">
    <source>
        <dbReference type="Proteomes" id="UP000044026"/>
    </source>
</evidence>
<dbReference type="InterPro" id="IPR021255">
    <property type="entry name" value="DUF2807"/>
</dbReference>
<accession>A0A0B7H756</accession>
<dbReference type="EMBL" id="CDOE01000049">
    <property type="protein sequence ID" value="CEN34374.1"/>
    <property type="molecule type" value="Genomic_DNA"/>
</dbReference>
<feature type="region of interest" description="Disordered" evidence="1">
    <location>
        <begin position="213"/>
        <end position="240"/>
    </location>
</feature>
<feature type="compositionally biased region" description="Basic and acidic residues" evidence="1">
    <location>
        <begin position="220"/>
        <end position="230"/>
    </location>
</feature>
<dbReference type="AlphaFoldDB" id="A0A0B7H756"/>
<evidence type="ECO:0000256" key="1">
    <source>
        <dbReference type="SAM" id="MobiDB-lite"/>
    </source>
</evidence>
<dbReference type="PANTHER" id="PTHR39200">
    <property type="entry name" value="HYPOTHETICAL EXPORTED PROTEIN"/>
    <property type="match status" value="1"/>
</dbReference>
<protein>
    <submittedName>
        <fullName evidence="2">Uncharacterized protein</fullName>
    </submittedName>
</protein>
<organism evidence="2 3">
    <name type="scientific">Capnocytophaga canimorsus</name>
    <dbReference type="NCBI Taxonomy" id="28188"/>
    <lineage>
        <taxon>Bacteria</taxon>
        <taxon>Pseudomonadati</taxon>
        <taxon>Bacteroidota</taxon>
        <taxon>Flavobacteriia</taxon>
        <taxon>Flavobacteriales</taxon>
        <taxon>Flavobacteriaceae</taxon>
        <taxon>Capnocytophaga</taxon>
    </lineage>
</organism>
<dbReference type="PANTHER" id="PTHR39200:SF1">
    <property type="entry name" value="AUTO-TRANSPORTER ADHESIN HEAD GIN DOMAIN-CONTAINING PROTEIN-RELATED"/>
    <property type="match status" value="1"/>
</dbReference>
<gene>
    <name evidence="2" type="ORF">CCAN12_530007</name>
</gene>
<proteinExistence type="predicted"/>
<evidence type="ECO:0000313" key="2">
    <source>
        <dbReference type="EMBL" id="CEN34374.1"/>
    </source>
</evidence>
<name>A0A0B7H756_9FLAO</name>
<reference evidence="2 3" key="1">
    <citation type="submission" date="2015-01" db="EMBL/GenBank/DDBJ databases">
        <authorList>
            <person name="Xiang T."/>
            <person name="Song Y."/>
            <person name="Huang L."/>
            <person name="Wang B."/>
            <person name="Wu P."/>
        </authorList>
    </citation>
    <scope>NUCLEOTIDE SEQUENCE [LARGE SCALE GENOMIC DNA]</scope>
    <source>
        <strain evidence="2 3">Cc12</strain>
    </source>
</reference>
<sequence length="240" mass="25958">MKRFATILFLAVFSVSYGQWFGKKTIKDNGNIITKERQVGNYNSVRVKGSLDVILLKGEVGNVRIEASDNIETYILTSVENEEITIKLKDDFNYNLTHKLLIYVPVNERLEQIILSGSGDISMREQINVGNLKCFLSGSGDININVNASHLNLSLLGSGDLIAKGNCPEIEISLVGSGDISTENIKAERVKVTVSGSGDVDVYASKSIKAKVSGSGDVSVKGKPELEDTHVSGSGEVSFE</sequence>
<dbReference type="Proteomes" id="UP000044026">
    <property type="component" value="Unassembled WGS sequence"/>
</dbReference>
<dbReference type="Gene3D" id="2.160.20.120">
    <property type="match status" value="1"/>
</dbReference>
<dbReference type="RefSeq" id="WP_041999429.1">
    <property type="nucleotide sequence ID" value="NZ_CP022382.1"/>
</dbReference>
<dbReference type="Pfam" id="PF10988">
    <property type="entry name" value="DUF2807"/>
    <property type="match status" value="1"/>
</dbReference>